<dbReference type="PANTHER" id="PTHR45947:SF3">
    <property type="entry name" value="SULFOQUINOVOSYL TRANSFERASE SQD2"/>
    <property type="match status" value="1"/>
</dbReference>
<proteinExistence type="predicted"/>
<keyword evidence="3" id="KW-1185">Reference proteome</keyword>
<dbReference type="Proteomes" id="UP000011885">
    <property type="component" value="Unassembled WGS sequence"/>
</dbReference>
<evidence type="ECO:0000313" key="2">
    <source>
        <dbReference type="EMBL" id="EMI56166.1"/>
    </source>
</evidence>
<name>M5UE79_9BACT</name>
<dbReference type="EC" id="2.4.-.-" evidence="2"/>
<dbReference type="PANTHER" id="PTHR45947">
    <property type="entry name" value="SULFOQUINOVOSYL TRANSFERASE SQD2"/>
    <property type="match status" value="1"/>
</dbReference>
<comment type="caution">
    <text evidence="2">The sequence shown here is derived from an EMBL/GenBank/DDBJ whole genome shotgun (WGS) entry which is preliminary data.</text>
</comment>
<dbReference type="Pfam" id="PF00534">
    <property type="entry name" value="Glycos_transf_1"/>
    <property type="match status" value="1"/>
</dbReference>
<feature type="domain" description="Glycosyl transferase family 1" evidence="1">
    <location>
        <begin position="3"/>
        <end position="99"/>
    </location>
</feature>
<organism evidence="2 3">
    <name type="scientific">Rhodopirellula sallentina SM41</name>
    <dbReference type="NCBI Taxonomy" id="1263870"/>
    <lineage>
        <taxon>Bacteria</taxon>
        <taxon>Pseudomonadati</taxon>
        <taxon>Planctomycetota</taxon>
        <taxon>Planctomycetia</taxon>
        <taxon>Pirellulales</taxon>
        <taxon>Pirellulaceae</taxon>
        <taxon>Rhodopirellula</taxon>
    </lineage>
</organism>
<keyword evidence="2" id="KW-0808">Transferase</keyword>
<accession>M5UE79</accession>
<dbReference type="GO" id="GO:0016757">
    <property type="term" value="F:glycosyltransferase activity"/>
    <property type="evidence" value="ECO:0007669"/>
    <property type="project" value="UniProtKB-KW"/>
</dbReference>
<dbReference type="SUPFAM" id="SSF53756">
    <property type="entry name" value="UDP-Glycosyltransferase/glycogen phosphorylase"/>
    <property type="match status" value="1"/>
</dbReference>
<dbReference type="InterPro" id="IPR001296">
    <property type="entry name" value="Glyco_trans_1"/>
</dbReference>
<reference evidence="2 3" key="1">
    <citation type="journal article" date="2013" name="Mar. Genomics">
        <title>Expression of sulfatases in Rhodopirellula baltica and the diversity of sulfatases in the genus Rhodopirellula.</title>
        <authorList>
            <person name="Wegner C.E."/>
            <person name="Richter-Heitmann T."/>
            <person name="Klindworth A."/>
            <person name="Klockow C."/>
            <person name="Richter M."/>
            <person name="Achstetter T."/>
            <person name="Glockner F.O."/>
            <person name="Harder J."/>
        </authorList>
    </citation>
    <scope>NUCLEOTIDE SEQUENCE [LARGE SCALE GENOMIC DNA]</scope>
    <source>
        <strain evidence="2 3">SM41</strain>
    </source>
</reference>
<gene>
    <name evidence="2" type="ORF">RSSM_02394</name>
</gene>
<protein>
    <submittedName>
        <fullName evidence="2">Glycosyl transferase, group 1 domain protein</fullName>
        <ecNumber evidence="2">2.4.-.-</ecNumber>
    </submittedName>
</protein>
<evidence type="ECO:0000259" key="1">
    <source>
        <dbReference type="Pfam" id="PF00534"/>
    </source>
</evidence>
<evidence type="ECO:0000313" key="3">
    <source>
        <dbReference type="Proteomes" id="UP000011885"/>
    </source>
</evidence>
<dbReference type="InterPro" id="IPR050194">
    <property type="entry name" value="Glycosyltransferase_grp1"/>
</dbReference>
<dbReference type="PATRIC" id="fig|1263870.3.peg.2545"/>
<dbReference type="Gene3D" id="3.40.50.2000">
    <property type="entry name" value="Glycogen Phosphorylase B"/>
    <property type="match status" value="1"/>
</dbReference>
<dbReference type="EMBL" id="ANOH01000167">
    <property type="protein sequence ID" value="EMI56166.1"/>
    <property type="molecule type" value="Genomic_DNA"/>
</dbReference>
<keyword evidence="2" id="KW-0328">Glycosyltransferase</keyword>
<dbReference type="AlphaFoldDB" id="M5UE79"/>
<sequence length="102" mass="10892">MPLVVGVGRLSKEKGFDLLVKAVANLIDAGVDVGLAIAGDSAERESLQKLIDSTGHQNQIRLLGFVADPRVIYRAADVYALSSRREGLPNVVLEAMAMGNRC</sequence>